<dbReference type="AlphaFoldDB" id="A0A0L6UK09"/>
<gene>
    <name evidence="1" type="ORF">VP01_535g1</name>
</gene>
<sequence length="130" mass="14624">PHAPHSTSLAEETLAFDQFLLTPGISITCNIRLPVPLFPNSQNLKKPQTQFKSLRRSQDTQANVKTAQLDAVLVKQLCCRICFKTYNLDESAPWLCSYTAFPTSTPCNNELFLQKKVFRGLRDPGVPSRN</sequence>
<reference evidence="1 2" key="1">
    <citation type="submission" date="2015-08" db="EMBL/GenBank/DDBJ databases">
        <title>Next Generation Sequencing and Analysis of the Genome of Puccinia sorghi L Schw, the Causal Agent of Maize Common Rust.</title>
        <authorList>
            <person name="Rochi L."/>
            <person name="Burguener G."/>
            <person name="Darino M."/>
            <person name="Turjanski A."/>
            <person name="Kreff E."/>
            <person name="Dieguez M.J."/>
            <person name="Sacco F."/>
        </authorList>
    </citation>
    <scope>NUCLEOTIDE SEQUENCE [LARGE SCALE GENOMIC DNA]</scope>
    <source>
        <strain evidence="1 2">RO10H11247</strain>
    </source>
</reference>
<comment type="caution">
    <text evidence="1">The sequence shown here is derived from an EMBL/GenBank/DDBJ whole genome shotgun (WGS) entry which is preliminary data.</text>
</comment>
<protein>
    <submittedName>
        <fullName evidence="1">Uncharacterized protein</fullName>
    </submittedName>
</protein>
<accession>A0A0L6UK09</accession>
<dbReference type="VEuPathDB" id="FungiDB:VP01_535g1"/>
<dbReference type="Proteomes" id="UP000037035">
    <property type="component" value="Unassembled WGS sequence"/>
</dbReference>
<evidence type="ECO:0000313" key="1">
    <source>
        <dbReference type="EMBL" id="KNZ48859.1"/>
    </source>
</evidence>
<feature type="non-terminal residue" evidence="1">
    <location>
        <position position="1"/>
    </location>
</feature>
<proteinExistence type="predicted"/>
<name>A0A0L6UK09_9BASI</name>
<organism evidence="1 2">
    <name type="scientific">Puccinia sorghi</name>
    <dbReference type="NCBI Taxonomy" id="27349"/>
    <lineage>
        <taxon>Eukaryota</taxon>
        <taxon>Fungi</taxon>
        <taxon>Dikarya</taxon>
        <taxon>Basidiomycota</taxon>
        <taxon>Pucciniomycotina</taxon>
        <taxon>Pucciniomycetes</taxon>
        <taxon>Pucciniales</taxon>
        <taxon>Pucciniaceae</taxon>
        <taxon>Puccinia</taxon>
    </lineage>
</organism>
<keyword evidence="2" id="KW-1185">Reference proteome</keyword>
<evidence type="ECO:0000313" key="2">
    <source>
        <dbReference type="Proteomes" id="UP000037035"/>
    </source>
</evidence>
<dbReference type="EMBL" id="LAVV01010564">
    <property type="protein sequence ID" value="KNZ48859.1"/>
    <property type="molecule type" value="Genomic_DNA"/>
</dbReference>